<accession>A0A1B1MRI4</accession>
<dbReference type="InterPro" id="IPR004966">
    <property type="entry name" value="Pox_Ag35"/>
</dbReference>
<dbReference type="EMBL" id="KU980965">
    <property type="protein sequence ID" value="ANS71163.1"/>
    <property type="molecule type" value="Genomic_DNA"/>
</dbReference>
<keyword evidence="3" id="KW-1185">Reference proteome</keyword>
<dbReference type="Proteomes" id="UP000203626">
    <property type="component" value="Segment"/>
</dbReference>
<feature type="region of interest" description="Disordered" evidence="1">
    <location>
        <begin position="21"/>
        <end position="114"/>
    </location>
</feature>
<dbReference type="GeneID" id="28340406"/>
<protein>
    <submittedName>
        <fullName evidence="2">Viral late transcription factor</fullName>
    </submittedName>
</protein>
<name>A0A1B1MRI4_9POXV</name>
<evidence type="ECO:0000256" key="1">
    <source>
        <dbReference type="SAM" id="MobiDB-lite"/>
    </source>
</evidence>
<gene>
    <name evidence="2" type="ORF">PTPV-Aus-079</name>
</gene>
<organism evidence="2 3">
    <name type="scientific">Pteropox virus</name>
    <dbReference type="NCBI Taxonomy" id="1873698"/>
    <lineage>
        <taxon>Viruses</taxon>
        <taxon>Varidnaviria</taxon>
        <taxon>Bamfordvirae</taxon>
        <taxon>Nucleocytoviricota</taxon>
        <taxon>Pokkesviricetes</taxon>
        <taxon>Chitovirales</taxon>
        <taxon>Poxviridae</taxon>
        <taxon>Chordopoxvirinae</taxon>
        <taxon>Pteropopoxvirus</taxon>
        <taxon>Pteropopoxvirus pteropox</taxon>
    </lineage>
</organism>
<reference evidence="2 3" key="1">
    <citation type="journal article" date="2016" name="J. Gen. Virol.">
        <title>Genomic characterization of a novel poxvirus from a flying fox: evidence for a new genus?</title>
        <authorList>
            <person name="O'Dea M.A."/>
            <person name="Tu S.L."/>
            <person name="Pang S."/>
            <person name="De Ridder T."/>
            <person name="Jackson B."/>
            <person name="Upton C."/>
        </authorList>
    </citation>
    <scope>NUCLEOTIDE SEQUENCE [LARGE SCALE GENOMIC DNA]</scope>
    <source>
        <strain evidence="2 3">Australia</strain>
    </source>
</reference>
<dbReference type="RefSeq" id="YP_009268794.1">
    <property type="nucleotide sequence ID" value="NC_030656.1"/>
</dbReference>
<feature type="compositionally biased region" description="Basic residues" evidence="1">
    <location>
        <begin position="52"/>
        <end position="65"/>
    </location>
</feature>
<evidence type="ECO:0000313" key="3">
    <source>
        <dbReference type="Proteomes" id="UP000203626"/>
    </source>
</evidence>
<proteinExistence type="predicted"/>
<dbReference type="Pfam" id="PF03286">
    <property type="entry name" value="Pox_Ag35"/>
    <property type="match status" value="1"/>
</dbReference>
<sequence>MAWTITPTAGSSFQTLDSLREHLKESVENPQDEEEGPDNVDCLFPADEITKPKRKPRVTKTKKQSPPKSEEDSACLKPKRTPKMASKEISSSDEEDDCGTSPQPSCPRNSFENIQNQEKDFCEEQDISTDVDEFTDLTVAVTEITKALKAITVKVTAVSSVLSDVQAASVTRTYTSLQKAVNNLSDLANCGKSLTTRSKRKAAPKKR</sequence>
<dbReference type="KEGG" id="vg:28340406"/>
<evidence type="ECO:0000313" key="2">
    <source>
        <dbReference type="EMBL" id="ANS71163.1"/>
    </source>
</evidence>
<dbReference type="GO" id="GO:0019031">
    <property type="term" value="C:viral envelope"/>
    <property type="evidence" value="ECO:0007669"/>
    <property type="project" value="InterPro"/>
</dbReference>
<feature type="compositionally biased region" description="Polar residues" evidence="1">
    <location>
        <begin position="100"/>
        <end position="114"/>
    </location>
</feature>